<sequence length="413" mass="45920">MDTNDTCDSAKPEVPFVPFLVGLTIWAVLKLTLEGFVRNFFPAFYDDLRLDIRRKYNFYFGTWMGTIFKVVSAITCGAALFTTRAETDIVGLIRPLNVAEQWCWGCRAVIYIQELPDVTSVPELVIHHVLSIAAMVGILAYNLPRRQIYLLWTTLVNEFVGNARRILTIHDCMSPGVSWWTALVNSSLIWIFRISGAFVALIWVLQGGTRGITLFVNIAAMLFYIIYMIKMTSREFSRNKIFNIDPVGGSYLVVAERWKINLIGIFMGLGLACAEISTMLIYDLDGTRITSERGIHSITLVTLQAAATGLIGASLFPRLNKDSEKNLPKLSLHGGFLFAAATILFSPTLADTVDRTAFAACLMLSFPLMDSITRWGRSLATPPTTVAEVLTSEKNGLNLIDPVENTIQTPPDI</sequence>
<feature type="transmembrane region" description="Helical" evidence="1">
    <location>
        <begin position="330"/>
        <end position="350"/>
    </location>
</feature>
<feature type="transmembrane region" description="Helical" evidence="1">
    <location>
        <begin position="58"/>
        <end position="81"/>
    </location>
</feature>
<gene>
    <name evidence="2" type="ORF">QBC38DRAFT_333191</name>
</gene>
<evidence type="ECO:0000313" key="2">
    <source>
        <dbReference type="EMBL" id="KAK4232615.1"/>
    </source>
</evidence>
<keyword evidence="1" id="KW-0812">Transmembrane</keyword>
<keyword evidence="1" id="KW-0472">Membrane</keyword>
<protein>
    <submittedName>
        <fullName evidence="2">Uncharacterized protein</fullName>
    </submittedName>
</protein>
<reference evidence="2" key="2">
    <citation type="submission" date="2023-05" db="EMBL/GenBank/DDBJ databases">
        <authorList>
            <consortium name="Lawrence Berkeley National Laboratory"/>
            <person name="Steindorff A."/>
            <person name="Hensen N."/>
            <person name="Bonometti L."/>
            <person name="Westerberg I."/>
            <person name="Brannstrom I.O."/>
            <person name="Guillou S."/>
            <person name="Cros-Aarteil S."/>
            <person name="Calhoun S."/>
            <person name="Haridas S."/>
            <person name="Kuo A."/>
            <person name="Mondo S."/>
            <person name="Pangilinan J."/>
            <person name="Riley R."/>
            <person name="Labutti K."/>
            <person name="Andreopoulos B."/>
            <person name="Lipzen A."/>
            <person name="Chen C."/>
            <person name="Yanf M."/>
            <person name="Daum C."/>
            <person name="Ng V."/>
            <person name="Clum A."/>
            <person name="Ohm R."/>
            <person name="Martin F."/>
            <person name="Silar P."/>
            <person name="Natvig D."/>
            <person name="Lalanne C."/>
            <person name="Gautier V."/>
            <person name="Ament-Velasquez S.L."/>
            <person name="Kruys A."/>
            <person name="Hutchinson M.I."/>
            <person name="Powell A.J."/>
            <person name="Barry K."/>
            <person name="Miller A.N."/>
            <person name="Grigoriev I.V."/>
            <person name="Debuchy R."/>
            <person name="Gladieux P."/>
            <person name="Thoren M.H."/>
            <person name="Johannesson H."/>
        </authorList>
    </citation>
    <scope>NUCLEOTIDE SEQUENCE</scope>
    <source>
        <strain evidence="2">CBS 990.96</strain>
    </source>
</reference>
<accession>A0AAN7BZU3</accession>
<organism evidence="2 3">
    <name type="scientific">Podospora fimiseda</name>
    <dbReference type="NCBI Taxonomy" id="252190"/>
    <lineage>
        <taxon>Eukaryota</taxon>
        <taxon>Fungi</taxon>
        <taxon>Dikarya</taxon>
        <taxon>Ascomycota</taxon>
        <taxon>Pezizomycotina</taxon>
        <taxon>Sordariomycetes</taxon>
        <taxon>Sordariomycetidae</taxon>
        <taxon>Sordariales</taxon>
        <taxon>Podosporaceae</taxon>
        <taxon>Podospora</taxon>
    </lineage>
</organism>
<feature type="transmembrane region" description="Helical" evidence="1">
    <location>
        <begin position="124"/>
        <end position="143"/>
    </location>
</feature>
<feature type="transmembrane region" description="Helical" evidence="1">
    <location>
        <begin position="211"/>
        <end position="229"/>
    </location>
</feature>
<feature type="transmembrane region" description="Helical" evidence="1">
    <location>
        <begin position="294"/>
        <end position="318"/>
    </location>
</feature>
<keyword evidence="3" id="KW-1185">Reference proteome</keyword>
<proteinExistence type="predicted"/>
<evidence type="ECO:0000313" key="3">
    <source>
        <dbReference type="Proteomes" id="UP001301958"/>
    </source>
</evidence>
<dbReference type="EMBL" id="MU865287">
    <property type="protein sequence ID" value="KAK4232615.1"/>
    <property type="molecule type" value="Genomic_DNA"/>
</dbReference>
<name>A0AAN7BZU3_9PEZI</name>
<feature type="transmembrane region" description="Helical" evidence="1">
    <location>
        <begin position="260"/>
        <end position="282"/>
    </location>
</feature>
<feature type="transmembrane region" description="Helical" evidence="1">
    <location>
        <begin position="16"/>
        <end position="37"/>
    </location>
</feature>
<reference evidence="2" key="1">
    <citation type="journal article" date="2023" name="Mol. Phylogenet. Evol.">
        <title>Genome-scale phylogeny and comparative genomics of the fungal order Sordariales.</title>
        <authorList>
            <person name="Hensen N."/>
            <person name="Bonometti L."/>
            <person name="Westerberg I."/>
            <person name="Brannstrom I.O."/>
            <person name="Guillou S."/>
            <person name="Cros-Aarteil S."/>
            <person name="Calhoun S."/>
            <person name="Haridas S."/>
            <person name="Kuo A."/>
            <person name="Mondo S."/>
            <person name="Pangilinan J."/>
            <person name="Riley R."/>
            <person name="LaButti K."/>
            <person name="Andreopoulos B."/>
            <person name="Lipzen A."/>
            <person name="Chen C."/>
            <person name="Yan M."/>
            <person name="Daum C."/>
            <person name="Ng V."/>
            <person name="Clum A."/>
            <person name="Steindorff A."/>
            <person name="Ohm R.A."/>
            <person name="Martin F."/>
            <person name="Silar P."/>
            <person name="Natvig D.O."/>
            <person name="Lalanne C."/>
            <person name="Gautier V."/>
            <person name="Ament-Velasquez S.L."/>
            <person name="Kruys A."/>
            <person name="Hutchinson M.I."/>
            <person name="Powell A.J."/>
            <person name="Barry K."/>
            <person name="Miller A.N."/>
            <person name="Grigoriev I.V."/>
            <person name="Debuchy R."/>
            <person name="Gladieux P."/>
            <person name="Hiltunen Thoren M."/>
            <person name="Johannesson H."/>
        </authorList>
    </citation>
    <scope>NUCLEOTIDE SEQUENCE</scope>
    <source>
        <strain evidence="2">CBS 990.96</strain>
    </source>
</reference>
<evidence type="ECO:0000256" key="1">
    <source>
        <dbReference type="SAM" id="Phobius"/>
    </source>
</evidence>
<keyword evidence="1" id="KW-1133">Transmembrane helix</keyword>
<comment type="caution">
    <text evidence="2">The sequence shown here is derived from an EMBL/GenBank/DDBJ whole genome shotgun (WGS) entry which is preliminary data.</text>
</comment>
<feature type="non-terminal residue" evidence="2">
    <location>
        <position position="413"/>
    </location>
</feature>
<feature type="transmembrane region" description="Helical" evidence="1">
    <location>
        <begin position="183"/>
        <end position="205"/>
    </location>
</feature>
<dbReference type="Proteomes" id="UP001301958">
    <property type="component" value="Unassembled WGS sequence"/>
</dbReference>
<dbReference type="AlphaFoldDB" id="A0AAN7BZU3"/>